<reference evidence="1 2" key="1">
    <citation type="journal article" date="2021" name="Hortic Res">
        <title>High-quality reference genome and annotation aids understanding of berry development for evergreen blueberry (Vaccinium darrowii).</title>
        <authorList>
            <person name="Yu J."/>
            <person name="Hulse-Kemp A.M."/>
            <person name="Babiker E."/>
            <person name="Staton M."/>
        </authorList>
    </citation>
    <scope>NUCLEOTIDE SEQUENCE [LARGE SCALE GENOMIC DNA]</scope>
    <source>
        <strain evidence="2">cv. NJ 8807/NJ 8810</strain>
        <tissue evidence="1">Young leaf</tissue>
    </source>
</reference>
<keyword evidence="2" id="KW-1185">Reference proteome</keyword>
<protein>
    <submittedName>
        <fullName evidence="1">Uncharacterized protein</fullName>
    </submittedName>
</protein>
<accession>A0ACB7Y1N9</accession>
<dbReference type="Proteomes" id="UP000828048">
    <property type="component" value="Chromosome 5"/>
</dbReference>
<sequence length="270" mass="31482">MLRNQARIMREWVMYHARIGVQSWFIYDNNSDDDLSNLIESLDDENFNITRHVWPWIKTQEAGFSHCALRAKDSCEWVGFIDVDEFLYFPSGLSLHDVIRNLTSNVAEVRISCHTFGPSGLKRAPVKGVMLGYTCRMAAPERHKSIVRPEALNSSLINSVHHFQLTSGFEFVNMKRNVLVINHYKYQAWEVFKEKFYRRPSTYSSDWQENKKLASKDRTPGLGTRAIEPSDWSTRFCEVVDTGLRDRVVKMLSDPKTQMLPWQKQEKIVD</sequence>
<gene>
    <name evidence="1" type="ORF">Vadar_023262</name>
</gene>
<dbReference type="EMBL" id="CM037155">
    <property type="protein sequence ID" value="KAH7847207.1"/>
    <property type="molecule type" value="Genomic_DNA"/>
</dbReference>
<comment type="caution">
    <text evidence="1">The sequence shown here is derived from an EMBL/GenBank/DDBJ whole genome shotgun (WGS) entry which is preliminary data.</text>
</comment>
<proteinExistence type="predicted"/>
<name>A0ACB7Y1N9_9ERIC</name>
<evidence type="ECO:0000313" key="2">
    <source>
        <dbReference type="Proteomes" id="UP000828048"/>
    </source>
</evidence>
<organism evidence="1 2">
    <name type="scientific">Vaccinium darrowii</name>
    <dbReference type="NCBI Taxonomy" id="229202"/>
    <lineage>
        <taxon>Eukaryota</taxon>
        <taxon>Viridiplantae</taxon>
        <taxon>Streptophyta</taxon>
        <taxon>Embryophyta</taxon>
        <taxon>Tracheophyta</taxon>
        <taxon>Spermatophyta</taxon>
        <taxon>Magnoliopsida</taxon>
        <taxon>eudicotyledons</taxon>
        <taxon>Gunneridae</taxon>
        <taxon>Pentapetalae</taxon>
        <taxon>asterids</taxon>
        <taxon>Ericales</taxon>
        <taxon>Ericaceae</taxon>
        <taxon>Vaccinioideae</taxon>
        <taxon>Vaccinieae</taxon>
        <taxon>Vaccinium</taxon>
    </lineage>
</organism>
<evidence type="ECO:0000313" key="1">
    <source>
        <dbReference type="EMBL" id="KAH7847207.1"/>
    </source>
</evidence>